<dbReference type="EMBL" id="BAAAJE010000006">
    <property type="protein sequence ID" value="GAA1138747.1"/>
    <property type="molecule type" value="Genomic_DNA"/>
</dbReference>
<accession>A0ABN1UC42</accession>
<dbReference type="Pfam" id="PF12728">
    <property type="entry name" value="HTH_17"/>
    <property type="match status" value="1"/>
</dbReference>
<proteinExistence type="predicted"/>
<dbReference type="InterPro" id="IPR041657">
    <property type="entry name" value="HTH_17"/>
</dbReference>
<dbReference type="Proteomes" id="UP001499979">
    <property type="component" value="Unassembled WGS sequence"/>
</dbReference>
<sequence>MTTVSAEEAYTIQEAAAIKRVGPDTIRRAIKATEGATLKAKKIGKGYRISASALEEWWNQLEDA</sequence>
<keyword evidence="3" id="KW-1185">Reference proteome</keyword>
<organism evidence="2 3">
    <name type="scientific">Nocardioides aquiterrae</name>
    <dbReference type="NCBI Taxonomy" id="203799"/>
    <lineage>
        <taxon>Bacteria</taxon>
        <taxon>Bacillati</taxon>
        <taxon>Actinomycetota</taxon>
        <taxon>Actinomycetes</taxon>
        <taxon>Propionibacteriales</taxon>
        <taxon>Nocardioidaceae</taxon>
        <taxon>Nocardioides</taxon>
    </lineage>
</organism>
<dbReference type="RefSeq" id="WP_343907174.1">
    <property type="nucleotide sequence ID" value="NZ_BAAAJE010000006.1"/>
</dbReference>
<protein>
    <recommendedName>
        <fullName evidence="1">Helix-turn-helix domain-containing protein</fullName>
    </recommendedName>
</protein>
<gene>
    <name evidence="2" type="ORF">GCM10009606_18130</name>
</gene>
<evidence type="ECO:0000313" key="3">
    <source>
        <dbReference type="Proteomes" id="UP001499979"/>
    </source>
</evidence>
<evidence type="ECO:0000313" key="2">
    <source>
        <dbReference type="EMBL" id="GAA1138747.1"/>
    </source>
</evidence>
<name>A0ABN1UC42_9ACTN</name>
<reference evidence="2 3" key="1">
    <citation type="journal article" date="2019" name="Int. J. Syst. Evol. Microbiol.">
        <title>The Global Catalogue of Microorganisms (GCM) 10K type strain sequencing project: providing services to taxonomists for standard genome sequencing and annotation.</title>
        <authorList>
            <consortium name="The Broad Institute Genomics Platform"/>
            <consortium name="The Broad Institute Genome Sequencing Center for Infectious Disease"/>
            <person name="Wu L."/>
            <person name="Ma J."/>
        </authorList>
    </citation>
    <scope>NUCLEOTIDE SEQUENCE [LARGE SCALE GENOMIC DNA]</scope>
    <source>
        <strain evidence="2 3">JCM 11813</strain>
    </source>
</reference>
<evidence type="ECO:0000259" key="1">
    <source>
        <dbReference type="Pfam" id="PF12728"/>
    </source>
</evidence>
<feature type="domain" description="Helix-turn-helix" evidence="1">
    <location>
        <begin position="10"/>
        <end position="60"/>
    </location>
</feature>
<comment type="caution">
    <text evidence="2">The sequence shown here is derived from an EMBL/GenBank/DDBJ whole genome shotgun (WGS) entry which is preliminary data.</text>
</comment>
<dbReference type="NCBIfam" id="TIGR01764">
    <property type="entry name" value="excise"/>
    <property type="match status" value="1"/>
</dbReference>
<dbReference type="InterPro" id="IPR010093">
    <property type="entry name" value="SinI_DNA-bd"/>
</dbReference>